<dbReference type="InterPro" id="IPR042119">
    <property type="entry name" value="QueA_dom2"/>
</dbReference>
<dbReference type="PANTHER" id="PTHR30307">
    <property type="entry name" value="S-ADENOSYLMETHIONINE:TRNA RIBOSYLTRANSFERASE-ISOMERASE"/>
    <property type="match status" value="1"/>
</dbReference>
<evidence type="ECO:0000256" key="1">
    <source>
        <dbReference type="ARBA" id="ARBA00022490"/>
    </source>
</evidence>
<keyword evidence="7" id="KW-1185">Reference proteome</keyword>
<comment type="pathway">
    <text evidence="5">tRNA modification; tRNA-queuosine biosynthesis.</text>
</comment>
<evidence type="ECO:0000256" key="3">
    <source>
        <dbReference type="ARBA" id="ARBA00022691"/>
    </source>
</evidence>
<evidence type="ECO:0000313" key="6">
    <source>
        <dbReference type="EMBL" id="EGJ70583.1"/>
    </source>
</evidence>
<evidence type="ECO:0000256" key="5">
    <source>
        <dbReference type="HAMAP-Rule" id="MF_00113"/>
    </source>
</evidence>
<evidence type="ECO:0000313" key="7">
    <source>
        <dbReference type="Proteomes" id="UP000018439"/>
    </source>
</evidence>
<keyword evidence="3 5" id="KW-0949">S-adenosyl-L-methionine</keyword>
<dbReference type="Proteomes" id="UP000018439">
    <property type="component" value="Chromosome"/>
</dbReference>
<dbReference type="NCBIfam" id="TIGR00113">
    <property type="entry name" value="queA"/>
    <property type="match status" value="1"/>
</dbReference>
<dbReference type="GO" id="GO:0051075">
    <property type="term" value="F:S-adenosylmethionine:tRNA ribosyltransferase-isomerase activity"/>
    <property type="evidence" value="ECO:0007669"/>
    <property type="project" value="UniProtKB-EC"/>
</dbReference>
<name>F3ZQS5_9BACE</name>
<comment type="similarity">
    <text evidence="5">Belongs to the QueA family.</text>
</comment>
<comment type="function">
    <text evidence="5">Transfers and isomerizes the ribose moiety from AdoMet to the 7-aminomethyl group of 7-deazaguanine (preQ1-tRNA) to give epoxyqueuosine (oQ-tRNA).</text>
</comment>
<dbReference type="InterPro" id="IPR036100">
    <property type="entry name" value="QueA_sf"/>
</dbReference>
<dbReference type="NCBIfam" id="NF001140">
    <property type="entry name" value="PRK00147.1"/>
    <property type="match status" value="1"/>
</dbReference>
<keyword evidence="1 5" id="KW-0963">Cytoplasm</keyword>
<dbReference type="AlphaFoldDB" id="F3ZQS5"/>
<evidence type="ECO:0000256" key="4">
    <source>
        <dbReference type="ARBA" id="ARBA00022785"/>
    </source>
</evidence>
<dbReference type="EMBL" id="CM001167">
    <property type="protein sequence ID" value="EGJ70583.1"/>
    <property type="molecule type" value="Genomic_DNA"/>
</dbReference>
<sequence>MKLSQFKFNLPKEKIALHPTKFRDDSRLMVLHKKTGEIEHKAFKDILDYFDDKDVFIFNNTKVFPARLYGNKEKTGARIEVFLLRELNAEQRLWDVLVDPARKIRIGNKLYFGEDESMVAEVIDNTTSRGRTLRFLYDGDESDDEETKHRKFKEELYALGETPLPREMIDREVEPEDEERFQSIFAEVEGAVTAPSANLHFSRELMKRMEIKGIEKAFITLHAGLGNFREIDVEDLTKHKVDSEQIIVAEPAVDIVNQAKETRNNICAIGTTVMRAIETTVTTDGLLKEYEGWTNKFIFPPYEFHVANHLVSNFHLPYSTQLMLVAAFGGYDFVMNAYQVAMDEGYRFGTYGDAMLIIDK</sequence>
<dbReference type="GO" id="GO:0005737">
    <property type="term" value="C:cytoplasm"/>
    <property type="evidence" value="ECO:0007669"/>
    <property type="project" value="UniProtKB-SubCell"/>
</dbReference>
<proteinExistence type="inferred from homology"/>
<evidence type="ECO:0000256" key="2">
    <source>
        <dbReference type="ARBA" id="ARBA00022679"/>
    </source>
</evidence>
<dbReference type="HOGENOM" id="CLU_039110_1_0_10"/>
<dbReference type="OrthoDB" id="9805933at2"/>
<dbReference type="STRING" id="679937.Bcop_0365"/>
<dbReference type="FunFam" id="2.40.10.240:FF:000002">
    <property type="entry name" value="S-adenosylmethionine:tRNA ribosyltransferase-isomerase"/>
    <property type="match status" value="1"/>
</dbReference>
<dbReference type="InterPro" id="IPR003699">
    <property type="entry name" value="QueA"/>
</dbReference>
<dbReference type="PANTHER" id="PTHR30307:SF0">
    <property type="entry name" value="S-ADENOSYLMETHIONINE:TRNA RIBOSYLTRANSFERASE-ISOMERASE"/>
    <property type="match status" value="1"/>
</dbReference>
<dbReference type="HAMAP" id="MF_00113">
    <property type="entry name" value="QueA"/>
    <property type="match status" value="1"/>
</dbReference>
<dbReference type="SUPFAM" id="SSF111337">
    <property type="entry name" value="QueA-like"/>
    <property type="match status" value="1"/>
</dbReference>
<keyword evidence="2 5" id="KW-0808">Transferase</keyword>
<dbReference type="InterPro" id="IPR042118">
    <property type="entry name" value="QueA_dom1"/>
</dbReference>
<dbReference type="GO" id="GO:0008616">
    <property type="term" value="P:tRNA queuosine(34) biosynthetic process"/>
    <property type="evidence" value="ECO:0007669"/>
    <property type="project" value="UniProtKB-UniRule"/>
</dbReference>
<dbReference type="Gene3D" id="3.40.1780.10">
    <property type="entry name" value="QueA-like"/>
    <property type="match status" value="1"/>
</dbReference>
<comment type="catalytic activity">
    <reaction evidence="5">
        <text>7-aminomethyl-7-carbaguanosine(34) in tRNA + S-adenosyl-L-methionine = epoxyqueuosine(34) in tRNA + adenine + L-methionine + 2 H(+)</text>
        <dbReference type="Rhea" id="RHEA:32155"/>
        <dbReference type="Rhea" id="RHEA-COMP:10342"/>
        <dbReference type="Rhea" id="RHEA-COMP:18582"/>
        <dbReference type="ChEBI" id="CHEBI:15378"/>
        <dbReference type="ChEBI" id="CHEBI:16708"/>
        <dbReference type="ChEBI" id="CHEBI:57844"/>
        <dbReference type="ChEBI" id="CHEBI:59789"/>
        <dbReference type="ChEBI" id="CHEBI:82833"/>
        <dbReference type="ChEBI" id="CHEBI:194443"/>
        <dbReference type="EC" id="2.4.99.17"/>
    </reaction>
</comment>
<organism evidence="6 7">
    <name type="scientific">Bacteroides coprosuis DSM 18011</name>
    <dbReference type="NCBI Taxonomy" id="679937"/>
    <lineage>
        <taxon>Bacteria</taxon>
        <taxon>Pseudomonadati</taxon>
        <taxon>Bacteroidota</taxon>
        <taxon>Bacteroidia</taxon>
        <taxon>Bacteroidales</taxon>
        <taxon>Bacteroidaceae</taxon>
        <taxon>Bacteroides</taxon>
    </lineage>
</organism>
<dbReference type="Pfam" id="PF02547">
    <property type="entry name" value="Queuosine_synth"/>
    <property type="match status" value="1"/>
</dbReference>
<comment type="subunit">
    <text evidence="5">Monomer.</text>
</comment>
<gene>
    <name evidence="5" type="primary">queA</name>
    <name evidence="6" type="ORF">Bcop_0365</name>
</gene>
<dbReference type="eggNOG" id="COG0809">
    <property type="taxonomic scope" value="Bacteria"/>
</dbReference>
<keyword evidence="6" id="KW-0413">Isomerase</keyword>
<reference evidence="6 7" key="1">
    <citation type="journal article" date="2011" name="Stand. Genomic Sci.">
        <title>Non-contiguous finished genome sequence of Bacteroides coprosuis type strain (PC139).</title>
        <authorList>
            <person name="Land M."/>
            <person name="Held B."/>
            <person name="Gronow S."/>
            <person name="Abt B."/>
            <person name="Lucas S."/>
            <person name="Del Rio T.G."/>
            <person name="Nolan M."/>
            <person name="Tice H."/>
            <person name="Cheng J.F."/>
            <person name="Pitluck S."/>
            <person name="Liolios K."/>
            <person name="Pagani I."/>
            <person name="Ivanova N."/>
            <person name="Mavromatis K."/>
            <person name="Mikhailova N."/>
            <person name="Pati A."/>
            <person name="Tapia R."/>
            <person name="Han C."/>
            <person name="Goodwin L."/>
            <person name="Chen A."/>
            <person name="Palaniappan K."/>
            <person name="Hauser L."/>
            <person name="Brambilla E.M."/>
            <person name="Rohde M."/>
            <person name="Goker M."/>
            <person name="Detter J.C."/>
            <person name="Woyke T."/>
            <person name="Bristow J."/>
            <person name="Eisen J.A."/>
            <person name="Markowitz V."/>
            <person name="Hugenholtz P."/>
            <person name="Kyrpides N.C."/>
            <person name="Klenk H.P."/>
            <person name="Lapidus A."/>
        </authorList>
    </citation>
    <scope>NUCLEOTIDE SEQUENCE</scope>
    <source>
        <strain evidence="6 7">DSM 18011</strain>
    </source>
</reference>
<protein>
    <recommendedName>
        <fullName evidence="5">S-adenosylmethionine:tRNA ribosyltransferase-isomerase</fullName>
        <ecNumber evidence="5">2.4.99.17</ecNumber>
    </recommendedName>
    <alternativeName>
        <fullName evidence="5">Queuosine biosynthesis protein QueA</fullName>
    </alternativeName>
</protein>
<dbReference type="UniPathway" id="UPA00392"/>
<dbReference type="Gene3D" id="2.40.10.240">
    <property type="entry name" value="QueA-like"/>
    <property type="match status" value="1"/>
</dbReference>
<dbReference type="EC" id="2.4.99.17" evidence="5"/>
<keyword evidence="4 5" id="KW-0671">Queuosine biosynthesis</keyword>
<comment type="subcellular location">
    <subcellularLocation>
        <location evidence="5">Cytoplasm</location>
    </subcellularLocation>
</comment>
<accession>F3ZQS5</accession>